<gene>
    <name evidence="1" type="primary">WBGene00117628</name>
</gene>
<reference evidence="2" key="1">
    <citation type="journal article" date="2008" name="Nat. Genet.">
        <title>The Pristionchus pacificus genome provides a unique perspective on nematode lifestyle and parasitism.</title>
        <authorList>
            <person name="Dieterich C."/>
            <person name="Clifton S.W."/>
            <person name="Schuster L.N."/>
            <person name="Chinwalla A."/>
            <person name="Delehaunty K."/>
            <person name="Dinkelacker I."/>
            <person name="Fulton L."/>
            <person name="Fulton R."/>
            <person name="Godfrey J."/>
            <person name="Minx P."/>
            <person name="Mitreva M."/>
            <person name="Roeseler W."/>
            <person name="Tian H."/>
            <person name="Witte H."/>
            <person name="Yang S.P."/>
            <person name="Wilson R.K."/>
            <person name="Sommer R.J."/>
        </authorList>
    </citation>
    <scope>NUCLEOTIDE SEQUENCE [LARGE SCALE GENOMIC DNA]</scope>
    <source>
        <strain evidence="2">PS312</strain>
    </source>
</reference>
<accession>A0A8R1UJM5</accession>
<protein>
    <submittedName>
        <fullName evidence="1">Uncharacterized protein</fullName>
    </submittedName>
</protein>
<organism evidence="1 2">
    <name type="scientific">Pristionchus pacificus</name>
    <name type="common">Parasitic nematode worm</name>
    <dbReference type="NCBI Taxonomy" id="54126"/>
    <lineage>
        <taxon>Eukaryota</taxon>
        <taxon>Metazoa</taxon>
        <taxon>Ecdysozoa</taxon>
        <taxon>Nematoda</taxon>
        <taxon>Chromadorea</taxon>
        <taxon>Rhabditida</taxon>
        <taxon>Rhabditina</taxon>
        <taxon>Diplogasteromorpha</taxon>
        <taxon>Diplogasteroidea</taxon>
        <taxon>Neodiplogasteridae</taxon>
        <taxon>Pristionchus</taxon>
    </lineage>
</organism>
<dbReference type="AlphaFoldDB" id="A0A2A6B9F0"/>
<evidence type="ECO:0000313" key="2">
    <source>
        <dbReference type="Proteomes" id="UP000005239"/>
    </source>
</evidence>
<evidence type="ECO:0000313" key="1">
    <source>
        <dbReference type="EnsemblMetazoa" id="PPA28074.1"/>
    </source>
</evidence>
<accession>A0A2A6B9F0</accession>
<sequence>MASFCYLMLSLICIQSALASEQDNDTFFTPMFFTGLIFIVFGIVLCIFCFYARSFKEATNAQREWLLFIVILSHLLSSLFLGLVATWKFAWIQLGFAHQSQMTSAFLLRFLFIACICIHSVSALRENEVIFIAATVALPFVLIGFIIIVCRVMRSYDDEDDEEIALNQRSQRSQLTSI</sequence>
<name>A0A2A6B9F0_PRIPA</name>
<dbReference type="EnsemblMetazoa" id="PPA28074.1">
    <property type="protein sequence ID" value="PPA28074.1"/>
    <property type="gene ID" value="WBGene00117628"/>
</dbReference>
<proteinExistence type="predicted"/>
<keyword evidence="2" id="KW-1185">Reference proteome</keyword>
<dbReference type="Proteomes" id="UP000005239">
    <property type="component" value="Unassembled WGS sequence"/>
</dbReference>
<reference evidence="1" key="2">
    <citation type="submission" date="2022-06" db="UniProtKB">
        <authorList>
            <consortium name="EnsemblMetazoa"/>
        </authorList>
    </citation>
    <scope>IDENTIFICATION</scope>
    <source>
        <strain evidence="1">PS312</strain>
    </source>
</reference>